<organism evidence="1">
    <name type="scientific">Bacteroides faecis</name>
    <dbReference type="NCBI Taxonomy" id="674529"/>
    <lineage>
        <taxon>Bacteria</taxon>
        <taxon>Pseudomonadati</taxon>
        <taxon>Bacteroidota</taxon>
        <taxon>Bacteroidia</taxon>
        <taxon>Bacteroidales</taxon>
        <taxon>Bacteroidaceae</taxon>
        <taxon>Bacteroides</taxon>
    </lineage>
</organism>
<proteinExistence type="predicted"/>
<reference evidence="1" key="1">
    <citation type="submission" date="2019-11" db="EMBL/GenBank/DDBJ databases">
        <authorList>
            <person name="Feng L."/>
        </authorList>
    </citation>
    <scope>NUCLEOTIDE SEQUENCE</scope>
    <source>
        <strain evidence="1">BfaecisLFYP10</strain>
    </source>
</reference>
<gene>
    <name evidence="1" type="ORF">BFLFYP10_02058</name>
</gene>
<dbReference type="RefSeq" id="WP_156729947.1">
    <property type="nucleotide sequence ID" value="NZ_CACRSZ010000049.1"/>
</dbReference>
<name>A0A6N2V815_9BACE</name>
<accession>A0A6N2V815</accession>
<protein>
    <submittedName>
        <fullName evidence="1">Uncharacterized protein</fullName>
    </submittedName>
</protein>
<dbReference type="AlphaFoldDB" id="A0A6N2V815"/>
<dbReference type="Pfam" id="PF13125">
    <property type="entry name" value="DUF3958"/>
    <property type="match status" value="1"/>
</dbReference>
<dbReference type="InterPro" id="IPR025014">
    <property type="entry name" value="DUF3958"/>
</dbReference>
<dbReference type="EMBL" id="CACRSZ010000049">
    <property type="protein sequence ID" value="VYT26110.1"/>
    <property type="molecule type" value="Genomic_DNA"/>
</dbReference>
<sequence length="138" mass="16161">MKKYLFKVNFIMHASILGKDYEQKGTKHILVEAENYDTASNIVYESMKKAYCCFQVEDAPCERQKIRRLYDALDKFSRDANEVSAAWLELDESVKAEEELSDTLTKYFPKEAISVSFDDFAHDVSEWNRKVQEKIIKN</sequence>
<evidence type="ECO:0000313" key="1">
    <source>
        <dbReference type="EMBL" id="VYT26110.1"/>
    </source>
</evidence>